<dbReference type="EC" id="1.13.11.-" evidence="6"/>
<protein>
    <recommendedName>
        <fullName evidence="6">Dioxygenase</fullName>
        <ecNumber evidence="6">1.13.11.-</ecNumber>
    </recommendedName>
</protein>
<keyword evidence="4 5" id="KW-0408">Iron</keyword>
<dbReference type="Proteomes" id="UP000676409">
    <property type="component" value="Chromosome"/>
</dbReference>
<evidence type="ECO:0000313" key="8">
    <source>
        <dbReference type="Proteomes" id="UP000676409"/>
    </source>
</evidence>
<dbReference type="RefSeq" id="WP_211939538.1">
    <property type="nucleotide sequence ID" value="NZ_CP073078.1"/>
</dbReference>
<dbReference type="EMBL" id="CP073078">
    <property type="protein sequence ID" value="QUD89486.1"/>
    <property type="molecule type" value="Genomic_DNA"/>
</dbReference>
<name>A0A975G3T0_9CAUL</name>
<dbReference type="GO" id="GO:0016121">
    <property type="term" value="P:carotene catabolic process"/>
    <property type="evidence" value="ECO:0007669"/>
    <property type="project" value="TreeGrafter"/>
</dbReference>
<accession>A0A975G3T0</accession>
<evidence type="ECO:0000256" key="6">
    <source>
        <dbReference type="RuleBase" id="RU364048"/>
    </source>
</evidence>
<dbReference type="PANTHER" id="PTHR10543:SF89">
    <property type="entry name" value="CAROTENOID 9,10(9',10')-CLEAVAGE DIOXYGENASE 1"/>
    <property type="match status" value="1"/>
</dbReference>
<reference evidence="7" key="1">
    <citation type="submission" date="2021-04" db="EMBL/GenBank/DDBJ databases">
        <title>The complete genome sequence of Caulobacter sp. S6.</title>
        <authorList>
            <person name="Tang Y."/>
            <person name="Ouyang W."/>
            <person name="Liu Q."/>
            <person name="Huang B."/>
            <person name="Guo Z."/>
            <person name="Lei P."/>
        </authorList>
    </citation>
    <scope>NUCLEOTIDE SEQUENCE</scope>
    <source>
        <strain evidence="7">S6</strain>
    </source>
</reference>
<keyword evidence="6" id="KW-0223">Dioxygenase</keyword>
<dbReference type="KEGG" id="caul:KCG34_06285"/>
<keyword evidence="2 5" id="KW-0479">Metal-binding</keyword>
<comment type="cofactor">
    <cofactor evidence="5 6">
        <name>Fe(2+)</name>
        <dbReference type="ChEBI" id="CHEBI:29033"/>
    </cofactor>
    <text evidence="5 6">Binds 1 Fe(2+) ion per subunit.</text>
</comment>
<proteinExistence type="inferred from homology"/>
<sequence length="493" mass="55813">MKIERLPPVKFSLQPNNHPYLNGAWTPLREEVTVDELDVIDGAIPADLDGVYLRNTENQVHQPLGRYHPFDGDGMIHLIDFKGGKASYRNRFVRTRGFEAEQEADGALWGGLADPAGLAKRPGYCAHGSLKDSSSTDIVVHAGRALSTFYQCGEGYRLNAETLEQEGIEGWTPIDGISAHPKVDEATGELMFFNYSKFAPYLHYGVVDRHNKLVTYIPIPTPGPRLPHDMAFTEHYSILNDLPVFWDEGLLKRNIHAVRMHDGTPSRFAIVPRHGRTEDVRWFEAAPTYVLHWLNAYEEGDEIILDGYFQENPTPEPKRDAPPGFEHMMAYLDQQAFRPKLHRWRFNLKDGTTREAHLDDRIMEFGMFNQRYAGRKYRYVYSTVTEPGWFLFTGFVKTDLETGESTEFHLPRGQYASETPFAPKPDATSEDDGYLISFIIDEAGGGSYCAILDAKRIEDGPICRIALPHKLCSGTHACWADRKFIREGALGAL</sequence>
<organism evidence="7 8">
    <name type="scientific">Phenylobacterium montanum</name>
    <dbReference type="NCBI Taxonomy" id="2823693"/>
    <lineage>
        <taxon>Bacteria</taxon>
        <taxon>Pseudomonadati</taxon>
        <taxon>Pseudomonadota</taxon>
        <taxon>Alphaproteobacteria</taxon>
        <taxon>Caulobacterales</taxon>
        <taxon>Caulobacteraceae</taxon>
        <taxon>Phenylobacterium</taxon>
    </lineage>
</organism>
<dbReference type="AlphaFoldDB" id="A0A975G3T0"/>
<dbReference type="GO" id="GO:0010436">
    <property type="term" value="F:carotenoid dioxygenase activity"/>
    <property type="evidence" value="ECO:0007669"/>
    <property type="project" value="TreeGrafter"/>
</dbReference>
<comment type="similarity">
    <text evidence="1 6">Belongs to the carotenoid oxygenase family.</text>
</comment>
<evidence type="ECO:0000256" key="4">
    <source>
        <dbReference type="ARBA" id="ARBA00023004"/>
    </source>
</evidence>
<feature type="binding site" evidence="5">
    <location>
        <position position="228"/>
    </location>
    <ligand>
        <name>Fe cation</name>
        <dbReference type="ChEBI" id="CHEBI:24875"/>
        <note>catalytic</note>
    </ligand>
</feature>
<dbReference type="GO" id="GO:0046872">
    <property type="term" value="F:metal ion binding"/>
    <property type="evidence" value="ECO:0007669"/>
    <property type="project" value="UniProtKB-KW"/>
</dbReference>
<evidence type="ECO:0000313" key="7">
    <source>
        <dbReference type="EMBL" id="QUD89486.1"/>
    </source>
</evidence>
<evidence type="ECO:0000256" key="5">
    <source>
        <dbReference type="PIRSR" id="PIRSR604294-1"/>
    </source>
</evidence>
<feature type="binding site" evidence="5">
    <location>
        <position position="180"/>
    </location>
    <ligand>
        <name>Fe cation</name>
        <dbReference type="ChEBI" id="CHEBI:24875"/>
        <note>catalytic</note>
    </ligand>
</feature>
<evidence type="ECO:0000256" key="2">
    <source>
        <dbReference type="ARBA" id="ARBA00022723"/>
    </source>
</evidence>
<dbReference type="PANTHER" id="PTHR10543">
    <property type="entry name" value="BETA-CAROTENE DIOXYGENASE"/>
    <property type="match status" value="1"/>
</dbReference>
<dbReference type="InterPro" id="IPR004294">
    <property type="entry name" value="Carotenoid_Oase"/>
</dbReference>
<keyword evidence="3 6" id="KW-0560">Oxidoreductase</keyword>
<keyword evidence="8" id="KW-1185">Reference proteome</keyword>
<evidence type="ECO:0000256" key="3">
    <source>
        <dbReference type="ARBA" id="ARBA00023002"/>
    </source>
</evidence>
<gene>
    <name evidence="7" type="ORF">KCG34_06285</name>
</gene>
<dbReference type="Pfam" id="PF03055">
    <property type="entry name" value="RPE65"/>
    <property type="match status" value="1"/>
</dbReference>
<feature type="binding site" evidence="5">
    <location>
        <position position="292"/>
    </location>
    <ligand>
        <name>Fe cation</name>
        <dbReference type="ChEBI" id="CHEBI:24875"/>
        <note>catalytic</note>
    </ligand>
</feature>
<feature type="binding site" evidence="5">
    <location>
        <position position="476"/>
    </location>
    <ligand>
        <name>Fe cation</name>
        <dbReference type="ChEBI" id="CHEBI:24875"/>
        <note>catalytic</note>
    </ligand>
</feature>
<evidence type="ECO:0000256" key="1">
    <source>
        <dbReference type="ARBA" id="ARBA00006787"/>
    </source>
</evidence>